<organism evidence="2 3">
    <name type="scientific">Lysobacter koreensis</name>
    <dbReference type="NCBI Taxonomy" id="266122"/>
    <lineage>
        <taxon>Bacteria</taxon>
        <taxon>Pseudomonadati</taxon>
        <taxon>Pseudomonadota</taxon>
        <taxon>Gammaproteobacteria</taxon>
        <taxon>Lysobacterales</taxon>
        <taxon>Lysobacteraceae</taxon>
        <taxon>Lysobacter</taxon>
    </lineage>
</organism>
<dbReference type="Pfam" id="PF12146">
    <property type="entry name" value="Hydrolase_4"/>
    <property type="match status" value="1"/>
</dbReference>
<dbReference type="Gene3D" id="3.40.50.1820">
    <property type="entry name" value="alpha/beta hydrolase"/>
    <property type="match status" value="1"/>
</dbReference>
<dbReference type="GO" id="GO:0016787">
    <property type="term" value="F:hydrolase activity"/>
    <property type="evidence" value="ECO:0007669"/>
    <property type="project" value="UniProtKB-KW"/>
</dbReference>
<accession>A0ABW2YKJ0</accession>
<comment type="caution">
    <text evidence="2">The sequence shown here is derived from an EMBL/GenBank/DDBJ whole genome shotgun (WGS) entry which is preliminary data.</text>
</comment>
<evidence type="ECO:0000259" key="1">
    <source>
        <dbReference type="Pfam" id="PF12146"/>
    </source>
</evidence>
<dbReference type="PANTHER" id="PTHR12277">
    <property type="entry name" value="ALPHA/BETA HYDROLASE DOMAIN-CONTAINING PROTEIN"/>
    <property type="match status" value="1"/>
</dbReference>
<dbReference type="RefSeq" id="WP_386811112.1">
    <property type="nucleotide sequence ID" value="NZ_JBHTIH010000002.1"/>
</dbReference>
<dbReference type="EMBL" id="JBHTIH010000002">
    <property type="protein sequence ID" value="MFD0738175.1"/>
    <property type="molecule type" value="Genomic_DNA"/>
</dbReference>
<keyword evidence="2" id="KW-0378">Hydrolase</keyword>
<evidence type="ECO:0000313" key="2">
    <source>
        <dbReference type="EMBL" id="MFD0738175.1"/>
    </source>
</evidence>
<keyword evidence="3" id="KW-1185">Reference proteome</keyword>
<dbReference type="Proteomes" id="UP001597090">
    <property type="component" value="Unassembled WGS sequence"/>
</dbReference>
<dbReference type="PANTHER" id="PTHR12277:SF79">
    <property type="entry name" value="XAA-PRO DIPEPTIDYL-PEPTIDASE-RELATED"/>
    <property type="match status" value="1"/>
</dbReference>
<name>A0ABW2YKJ0_9GAMM</name>
<sequence>MLLKAALSIVGTVALAYLALCGWMYAKQRELVYFPQSTRVEPERTDFALRRDGVTLRGWVVNRGQPGAIVYFGGNAESIEGMREDFARWFPEHSTYLVAYRGFGASDGSPTEAALLADALAVFDAVQARHPGAGIIAIGRSLGSGVAGHLASQRPVARLALITPFDSLADVAQAHYRWLPVRRLMKDRYDAADWLAEYRGPVLVIRAGRDEVIPAANTNRLIASLATPPQVIELPAAGHNTVGDDPRFGEALRGFVE</sequence>
<dbReference type="InterPro" id="IPR022742">
    <property type="entry name" value="Hydrolase_4"/>
</dbReference>
<dbReference type="SUPFAM" id="SSF53474">
    <property type="entry name" value="alpha/beta-Hydrolases"/>
    <property type="match status" value="1"/>
</dbReference>
<reference evidence="3" key="1">
    <citation type="journal article" date="2019" name="Int. J. Syst. Evol. Microbiol.">
        <title>The Global Catalogue of Microorganisms (GCM) 10K type strain sequencing project: providing services to taxonomists for standard genome sequencing and annotation.</title>
        <authorList>
            <consortium name="The Broad Institute Genomics Platform"/>
            <consortium name="The Broad Institute Genome Sequencing Center for Infectious Disease"/>
            <person name="Wu L."/>
            <person name="Ma J."/>
        </authorList>
    </citation>
    <scope>NUCLEOTIDE SEQUENCE [LARGE SCALE GENOMIC DNA]</scope>
    <source>
        <strain evidence="3">CCUG 55491</strain>
    </source>
</reference>
<dbReference type="InterPro" id="IPR029058">
    <property type="entry name" value="AB_hydrolase_fold"/>
</dbReference>
<proteinExistence type="predicted"/>
<protein>
    <submittedName>
        <fullName evidence="2">Alpha/beta hydrolase</fullName>
    </submittedName>
</protein>
<gene>
    <name evidence="2" type="ORF">ACFQZQ_02580</name>
</gene>
<evidence type="ECO:0000313" key="3">
    <source>
        <dbReference type="Proteomes" id="UP001597090"/>
    </source>
</evidence>
<feature type="domain" description="Serine aminopeptidase S33" evidence="1">
    <location>
        <begin position="67"/>
        <end position="165"/>
    </location>
</feature>